<gene>
    <name evidence="9" type="primary">pyrD</name>
    <name evidence="11" type="ORF">BHW43_05355</name>
</gene>
<dbReference type="GO" id="GO:0004152">
    <property type="term" value="F:dihydroorotate dehydrogenase activity"/>
    <property type="evidence" value="ECO:0007669"/>
    <property type="project" value="UniProtKB-UniRule"/>
</dbReference>
<feature type="binding site" evidence="9">
    <location>
        <begin position="51"/>
        <end position="52"/>
    </location>
    <ligand>
        <name>FMN</name>
        <dbReference type="ChEBI" id="CHEBI:58210"/>
    </ligand>
</feature>
<comment type="pathway">
    <text evidence="2 9">Pyrimidine metabolism; UMP biosynthesis via de novo pathway.</text>
</comment>
<comment type="catalytic activity">
    <reaction evidence="9">
        <text>(S)-dihydroorotate + A = orotate + AH2</text>
        <dbReference type="Rhea" id="RHEA:18073"/>
        <dbReference type="ChEBI" id="CHEBI:13193"/>
        <dbReference type="ChEBI" id="CHEBI:17499"/>
        <dbReference type="ChEBI" id="CHEBI:30839"/>
        <dbReference type="ChEBI" id="CHEBI:30864"/>
    </reaction>
</comment>
<dbReference type="PANTHER" id="PTHR48109:SF1">
    <property type="entry name" value="DIHYDROOROTATE DEHYDROGENASE (FUMARATE)"/>
    <property type="match status" value="1"/>
</dbReference>
<evidence type="ECO:0000259" key="10">
    <source>
        <dbReference type="Pfam" id="PF01180"/>
    </source>
</evidence>
<dbReference type="PANTHER" id="PTHR48109">
    <property type="entry name" value="DIHYDROOROTATE DEHYDROGENASE (QUINONE), MITOCHONDRIAL-RELATED"/>
    <property type="match status" value="1"/>
</dbReference>
<organism evidence="11 12">
    <name type="scientific">Phascolarctobacterium succinatutens</name>
    <dbReference type="NCBI Taxonomy" id="626940"/>
    <lineage>
        <taxon>Bacteria</taxon>
        <taxon>Bacillati</taxon>
        <taxon>Bacillota</taxon>
        <taxon>Negativicutes</taxon>
        <taxon>Acidaminococcales</taxon>
        <taxon>Acidaminococcaceae</taxon>
        <taxon>Phascolarctobacterium</taxon>
    </lineage>
</organism>
<dbReference type="CDD" id="cd04740">
    <property type="entry name" value="DHOD_1B_like"/>
    <property type="match status" value="1"/>
</dbReference>
<feature type="binding site" evidence="9">
    <location>
        <position position="132"/>
    </location>
    <ligand>
        <name>FMN</name>
        <dbReference type="ChEBI" id="CHEBI:58210"/>
    </ligand>
</feature>
<evidence type="ECO:0000256" key="4">
    <source>
        <dbReference type="ARBA" id="ARBA00022490"/>
    </source>
</evidence>
<evidence type="ECO:0000313" key="12">
    <source>
        <dbReference type="Proteomes" id="UP000186777"/>
    </source>
</evidence>
<evidence type="ECO:0000256" key="8">
    <source>
        <dbReference type="ARBA" id="ARBA00023002"/>
    </source>
</evidence>
<comment type="subcellular location">
    <subcellularLocation>
        <location evidence="1 9">Cytoplasm</location>
    </subcellularLocation>
</comment>
<feature type="binding site" evidence="9">
    <location>
        <position position="51"/>
    </location>
    <ligand>
        <name>substrate</name>
    </ligand>
</feature>
<dbReference type="Pfam" id="PF01180">
    <property type="entry name" value="DHO_dh"/>
    <property type="match status" value="1"/>
</dbReference>
<keyword evidence="7 9" id="KW-0665">Pyrimidine biosynthesis</keyword>
<dbReference type="UniPathway" id="UPA00070"/>
<dbReference type="STRING" id="626940.BHW43_05355"/>
<dbReference type="GO" id="GO:0005737">
    <property type="term" value="C:cytoplasm"/>
    <property type="evidence" value="ECO:0007669"/>
    <property type="project" value="UniProtKB-SubCell"/>
</dbReference>
<dbReference type="NCBIfam" id="NF005574">
    <property type="entry name" value="PRK07259.1"/>
    <property type="match status" value="1"/>
</dbReference>
<keyword evidence="6 9" id="KW-0288">FMN</keyword>
<comment type="similarity">
    <text evidence="3 9">Belongs to the dihydroorotate dehydrogenase family. Type 1 subfamily.</text>
</comment>
<sequence length="321" mass="33524">MVKALYDGRLAVDIAGLKMATPVTTGSGTFGFGLEFTDFLDLEKVGAVTVKGTSLEPAAGNKGQRAVETPSGMLNCIGLENPGSEYFLEHTLPELKKYNVPVIVNIYGHTPEEYGAVAKKLDVDGVDAVEINISCPNVKEGGIVFGTVPEAAAEVVRAVKANTGKMVIAKLSPNVTDIVLMAKAVEAAGADAISMINTLLGTKIDIERQRPVLGNVTGGLSGPAVRPVAVRLVYQVAQAVHIPIIGMGGIMCAEDAIEFMLAGASAVAVGTANFLQPDIAETIAHGMLAYLDRHNAQNISEIVGLALPEGKKSMPLFNEAE</sequence>
<dbReference type="NCBIfam" id="TIGR01037">
    <property type="entry name" value="pyrD_sub1_fam"/>
    <property type="match status" value="1"/>
</dbReference>
<dbReference type="GO" id="GO:0006207">
    <property type="term" value="P:'de novo' pyrimidine nucleobase biosynthetic process"/>
    <property type="evidence" value="ECO:0007669"/>
    <property type="project" value="TreeGrafter"/>
</dbReference>
<evidence type="ECO:0000256" key="5">
    <source>
        <dbReference type="ARBA" id="ARBA00022630"/>
    </source>
</evidence>
<feature type="binding site" evidence="9">
    <location>
        <begin position="75"/>
        <end position="79"/>
    </location>
    <ligand>
        <name>substrate</name>
    </ligand>
</feature>
<feature type="binding site" evidence="9">
    <location>
        <position position="105"/>
    </location>
    <ligand>
        <name>FMN</name>
        <dbReference type="ChEBI" id="CHEBI:58210"/>
    </ligand>
</feature>
<dbReference type="Proteomes" id="UP000186777">
    <property type="component" value="Unassembled WGS sequence"/>
</dbReference>
<evidence type="ECO:0000256" key="9">
    <source>
        <dbReference type="HAMAP-Rule" id="MF_00224"/>
    </source>
</evidence>
<dbReference type="InterPro" id="IPR049622">
    <property type="entry name" value="Dihydroorotate_DH_I"/>
</dbReference>
<comment type="function">
    <text evidence="9">Catalyzes the conversion of dihydroorotate to orotate.</text>
</comment>
<feature type="binding site" evidence="9">
    <location>
        <position position="132"/>
    </location>
    <ligand>
        <name>substrate</name>
    </ligand>
</feature>
<comment type="caution">
    <text evidence="11">The sequence shown here is derived from an EMBL/GenBank/DDBJ whole genome shotgun (WGS) entry which is preliminary data.</text>
</comment>
<dbReference type="InterPro" id="IPR033888">
    <property type="entry name" value="DHOD_1B"/>
</dbReference>
<feature type="binding site" evidence="9">
    <location>
        <begin position="248"/>
        <end position="249"/>
    </location>
    <ligand>
        <name>FMN</name>
        <dbReference type="ChEBI" id="CHEBI:58210"/>
    </ligand>
</feature>
<accession>A0A1Q6R629</accession>
<comment type="cofactor">
    <cofactor evidence="9">
        <name>FMN</name>
        <dbReference type="ChEBI" id="CHEBI:58210"/>
    </cofactor>
    <text evidence="9">Binds 1 FMN per subunit.</text>
</comment>
<reference evidence="11 12" key="1">
    <citation type="journal article" date="2016" name="Nat. Biotechnol.">
        <title>Measurement of bacterial replication rates in microbial communities.</title>
        <authorList>
            <person name="Brown C.T."/>
            <person name="Olm M.R."/>
            <person name="Thomas B.C."/>
            <person name="Banfield J.F."/>
        </authorList>
    </citation>
    <scope>NUCLEOTIDE SEQUENCE [LARGE SCALE GENOMIC DNA]</scope>
    <source>
        <strain evidence="11">46_33</strain>
    </source>
</reference>
<dbReference type="InterPro" id="IPR005720">
    <property type="entry name" value="Dihydroorotate_DH_cat"/>
</dbReference>
<evidence type="ECO:0000313" key="11">
    <source>
        <dbReference type="EMBL" id="OLA37821.1"/>
    </source>
</evidence>
<feature type="domain" description="Dihydroorotate dehydrogenase catalytic" evidence="10">
    <location>
        <begin position="10"/>
        <end position="289"/>
    </location>
</feature>
<keyword evidence="5 9" id="KW-0285">Flavoprotein</keyword>
<feature type="active site" description="Nucleophile" evidence="9">
    <location>
        <position position="135"/>
    </location>
</feature>
<evidence type="ECO:0000256" key="6">
    <source>
        <dbReference type="ARBA" id="ARBA00022643"/>
    </source>
</evidence>
<dbReference type="PIRSF" id="PIRSF000164">
    <property type="entry name" value="DHO_oxidase"/>
    <property type="match status" value="1"/>
</dbReference>
<dbReference type="EMBL" id="MNTG01000027">
    <property type="protein sequence ID" value="OLA37821.1"/>
    <property type="molecule type" value="Genomic_DNA"/>
</dbReference>
<dbReference type="InterPro" id="IPR013785">
    <property type="entry name" value="Aldolase_TIM"/>
</dbReference>
<feature type="binding site" evidence="9">
    <location>
        <begin position="197"/>
        <end position="198"/>
    </location>
    <ligand>
        <name>substrate</name>
    </ligand>
</feature>
<dbReference type="AlphaFoldDB" id="A0A1Q6R629"/>
<feature type="binding site" evidence="9">
    <location>
        <begin position="270"/>
        <end position="271"/>
    </location>
    <ligand>
        <name>FMN</name>
        <dbReference type="ChEBI" id="CHEBI:58210"/>
    </ligand>
</feature>
<dbReference type="InterPro" id="IPR012135">
    <property type="entry name" value="Dihydroorotate_DH_1_2"/>
</dbReference>
<keyword evidence="4 9" id="KW-0963">Cytoplasm</keyword>
<keyword evidence="8 9" id="KW-0560">Oxidoreductase</keyword>
<dbReference type="FunFam" id="3.20.20.70:FF:000027">
    <property type="entry name" value="Dihydropyrimidine dehydrogenase [NADP(+)]"/>
    <property type="match status" value="1"/>
</dbReference>
<protein>
    <recommendedName>
        <fullName evidence="9">Dihydroorotate dehydrogenase</fullName>
        <shortName evidence="9">DHOD</shortName>
        <shortName evidence="9">DHODase</shortName>
        <shortName evidence="9">DHOdehase</shortName>
        <ecNumber evidence="9">1.3.-.-</ecNumber>
    </recommendedName>
</protein>
<dbReference type="InterPro" id="IPR024920">
    <property type="entry name" value="Dihydroorotate_DH_1"/>
</dbReference>
<feature type="binding site" evidence="9">
    <location>
        <position position="27"/>
    </location>
    <ligand>
        <name>FMN</name>
        <dbReference type="ChEBI" id="CHEBI:58210"/>
    </ligand>
</feature>
<feature type="binding site" evidence="9">
    <location>
        <position position="196"/>
    </location>
    <ligand>
        <name>FMN</name>
        <dbReference type="ChEBI" id="CHEBI:58210"/>
    </ligand>
</feature>
<dbReference type="EC" id="1.3.-.-" evidence="9"/>
<feature type="binding site" evidence="9">
    <location>
        <position position="222"/>
    </location>
    <ligand>
        <name>FMN</name>
        <dbReference type="ChEBI" id="CHEBI:58210"/>
    </ligand>
</feature>
<evidence type="ECO:0000256" key="7">
    <source>
        <dbReference type="ARBA" id="ARBA00022975"/>
    </source>
</evidence>
<dbReference type="HAMAP" id="MF_00224">
    <property type="entry name" value="DHO_dh_type1"/>
    <property type="match status" value="1"/>
</dbReference>
<dbReference type="Gene3D" id="3.20.20.70">
    <property type="entry name" value="Aldolase class I"/>
    <property type="match status" value="1"/>
</dbReference>
<evidence type="ECO:0000256" key="1">
    <source>
        <dbReference type="ARBA" id="ARBA00004496"/>
    </source>
</evidence>
<feature type="binding site" evidence="9">
    <location>
        <position position="170"/>
    </location>
    <ligand>
        <name>FMN</name>
        <dbReference type="ChEBI" id="CHEBI:58210"/>
    </ligand>
</feature>
<dbReference type="InterPro" id="IPR050074">
    <property type="entry name" value="DHO_dehydrogenase"/>
</dbReference>
<evidence type="ECO:0000256" key="3">
    <source>
        <dbReference type="ARBA" id="ARBA00008008"/>
    </source>
</evidence>
<evidence type="ECO:0000256" key="2">
    <source>
        <dbReference type="ARBA" id="ARBA00004725"/>
    </source>
</evidence>
<dbReference type="GO" id="GO:0044205">
    <property type="term" value="P:'de novo' UMP biosynthetic process"/>
    <property type="evidence" value="ECO:0007669"/>
    <property type="project" value="UniProtKB-UniRule"/>
</dbReference>
<proteinExistence type="inferred from homology"/>
<dbReference type="SUPFAM" id="SSF51395">
    <property type="entry name" value="FMN-linked oxidoreductases"/>
    <property type="match status" value="1"/>
</dbReference>
<dbReference type="RefSeq" id="WP_303679792.1">
    <property type="nucleotide sequence ID" value="NZ_DBEZXK010000036.1"/>
</dbReference>
<name>A0A1Q6R629_9FIRM</name>